<dbReference type="InterPro" id="IPR030391">
    <property type="entry name" value="MeTrfase_TrmA_CS"/>
</dbReference>
<dbReference type="PROSITE" id="PS50926">
    <property type="entry name" value="TRAM"/>
    <property type="match status" value="1"/>
</dbReference>
<proteinExistence type="inferred from homology"/>
<feature type="binding site" evidence="4">
    <location>
        <position position="350"/>
    </location>
    <ligand>
        <name>S-adenosyl-L-methionine</name>
        <dbReference type="ChEBI" id="CHEBI:59789"/>
    </ligand>
</feature>
<dbReference type="PANTHER" id="PTHR11061:SF30">
    <property type="entry name" value="TRNA (URACIL(54)-C(5))-METHYLTRANSFERASE"/>
    <property type="match status" value="1"/>
</dbReference>
<dbReference type="Gene3D" id="3.40.50.150">
    <property type="entry name" value="Vaccinia Virus protein VP39"/>
    <property type="match status" value="1"/>
</dbReference>
<feature type="binding site" evidence="4">
    <location>
        <position position="329"/>
    </location>
    <ligand>
        <name>S-adenosyl-L-methionine</name>
        <dbReference type="ChEBI" id="CHEBI:59789"/>
    </ligand>
</feature>
<gene>
    <name evidence="7" type="primary">rlmCD</name>
    <name evidence="7" type="ORF">MM817_00810</name>
</gene>
<dbReference type="Gene3D" id="2.40.50.140">
    <property type="entry name" value="Nucleic acid-binding proteins"/>
    <property type="match status" value="1"/>
</dbReference>
<keyword evidence="8" id="KW-1185">Reference proteome</keyword>
<dbReference type="InterPro" id="IPR002792">
    <property type="entry name" value="TRAM_dom"/>
</dbReference>
<dbReference type="PROSITE" id="PS01230">
    <property type="entry name" value="TRMA_1"/>
    <property type="match status" value="1"/>
</dbReference>
<feature type="active site" description="Nucleophile" evidence="4">
    <location>
        <position position="425"/>
    </location>
</feature>
<dbReference type="PROSITE" id="PS51687">
    <property type="entry name" value="SAM_MT_RNA_M5U"/>
    <property type="match status" value="1"/>
</dbReference>
<dbReference type="PROSITE" id="PS01231">
    <property type="entry name" value="TRMA_2"/>
    <property type="match status" value="1"/>
</dbReference>
<feature type="domain" description="TRAM" evidence="6">
    <location>
        <begin position="10"/>
        <end position="68"/>
    </location>
</feature>
<protein>
    <submittedName>
        <fullName evidence="7">23S rRNA (Uracil-C(5))-methyltransferase RlmCD</fullName>
        <ecNumber evidence="7">2.1.1.189</ecNumber>
    </submittedName>
</protein>
<evidence type="ECO:0000256" key="2">
    <source>
        <dbReference type="ARBA" id="ARBA00022679"/>
    </source>
</evidence>
<dbReference type="CDD" id="cd02440">
    <property type="entry name" value="AdoMet_MTases"/>
    <property type="match status" value="1"/>
</dbReference>
<dbReference type="Gene3D" id="2.40.50.1070">
    <property type="match status" value="1"/>
</dbReference>
<dbReference type="SUPFAM" id="SSF50249">
    <property type="entry name" value="Nucleic acid-binding proteins"/>
    <property type="match status" value="1"/>
</dbReference>
<name>A0A9X1V7B3_9BACL</name>
<dbReference type="InterPro" id="IPR030390">
    <property type="entry name" value="MeTrfase_TrmA_AS"/>
</dbReference>
<sequence length="472" mass="52207">MGKDQLMAPPVAVLDQITVDVLRLGYRGEGVARYNGFTVFIDGALAGELVKVQISKVMRTFAVGKILSIIRTSPQRETPPCEVFDLCGGCQLQHVSYDAQLQFKQQTVKDALERIGKFDSEVVRTLVLDTLLQSDPWRYRNKVSLMATARSGRFVAGFVEEGTHEPIEAQTCMIRPKAYDELLHTITTNFTELGIRPYDEKNRRGDVRQLVIRSNNANEVMIVMITQGRELPRAELFCKVLAERMPEGYRLVSVIQQKHSIAADSTEGQFIKERVLFGSPYMQEEIAGLTFRISASAFLQVNPIQTLVLYEKALASAKLTKTDVVFDLFSGVGTLSLLAARQAKAVYGVESIRAATEDATFNAKNNGLTNTQFLSGFVEDIVPQLVSDRICPDVVLLDPPRAGCAAQVLTALIDLAPQRIVYISCNPATLARDLRHLVDGGYVMTSIQPVDMFPQTAHVEVIASLLLHDVAQ</sequence>
<evidence type="ECO:0000256" key="1">
    <source>
        <dbReference type="ARBA" id="ARBA00022603"/>
    </source>
</evidence>
<comment type="similarity">
    <text evidence="4">Belongs to the class I-like SAM-binding methyltransferase superfamily. RNA M5U methyltransferase family.</text>
</comment>
<dbReference type="GO" id="GO:0070041">
    <property type="term" value="F:rRNA (uridine-C5-)-methyltransferase activity"/>
    <property type="evidence" value="ECO:0007669"/>
    <property type="project" value="UniProtKB-ARBA"/>
</dbReference>
<dbReference type="EMBL" id="JALBUF010000001">
    <property type="protein sequence ID" value="MCI0182550.1"/>
    <property type="molecule type" value="Genomic_DNA"/>
</dbReference>
<feature type="binding site" evidence="4">
    <location>
        <position position="398"/>
    </location>
    <ligand>
        <name>S-adenosyl-L-methionine</name>
        <dbReference type="ChEBI" id="CHEBI:59789"/>
    </ligand>
</feature>
<feature type="binding site" evidence="4">
    <location>
        <position position="300"/>
    </location>
    <ligand>
        <name>S-adenosyl-L-methionine</name>
        <dbReference type="ChEBI" id="CHEBI:59789"/>
    </ligand>
</feature>
<keyword evidence="1 4" id="KW-0489">Methyltransferase</keyword>
<evidence type="ECO:0000313" key="8">
    <source>
        <dbReference type="Proteomes" id="UP001139263"/>
    </source>
</evidence>
<evidence type="ECO:0000256" key="3">
    <source>
        <dbReference type="ARBA" id="ARBA00022691"/>
    </source>
</evidence>
<dbReference type="InterPro" id="IPR012340">
    <property type="entry name" value="NA-bd_OB-fold"/>
</dbReference>
<reference evidence="7" key="1">
    <citation type="submission" date="2022-03" db="EMBL/GenBank/DDBJ databases">
        <title>Draft Genome Sequence of Firmicute Strain S0AB, a Heterotrophic Iron/Sulfur-Oxidizing Extreme Acidophile.</title>
        <authorList>
            <person name="Vergara E."/>
            <person name="Pakostova E."/>
            <person name="Johnson D.B."/>
            <person name="Holmes D.S."/>
        </authorList>
    </citation>
    <scope>NUCLEOTIDE SEQUENCE</scope>
    <source>
        <strain evidence="7">S0AB</strain>
    </source>
</reference>
<dbReference type="RefSeq" id="WP_241712135.1">
    <property type="nucleotide sequence ID" value="NZ_JALBUF010000001.1"/>
</dbReference>
<dbReference type="Proteomes" id="UP001139263">
    <property type="component" value="Unassembled WGS sequence"/>
</dbReference>
<evidence type="ECO:0000256" key="4">
    <source>
        <dbReference type="PROSITE-ProRule" id="PRU01024"/>
    </source>
</evidence>
<keyword evidence="3 4" id="KW-0949">S-adenosyl-L-methionine</keyword>
<dbReference type="SUPFAM" id="SSF53335">
    <property type="entry name" value="S-adenosyl-L-methionine-dependent methyltransferases"/>
    <property type="match status" value="1"/>
</dbReference>
<accession>A0A9X1V7B3</accession>
<evidence type="ECO:0000313" key="7">
    <source>
        <dbReference type="EMBL" id="MCI0182550.1"/>
    </source>
</evidence>
<evidence type="ECO:0000256" key="5">
    <source>
        <dbReference type="PROSITE-ProRule" id="PRU10015"/>
    </source>
</evidence>
<feature type="active site" evidence="5">
    <location>
        <position position="425"/>
    </location>
</feature>
<dbReference type="FunFam" id="2.40.50.140:FF:000097">
    <property type="entry name" value="23S rRNA (uracil(1939)-C(5))-methyltransferase RlmD"/>
    <property type="match status" value="1"/>
</dbReference>
<evidence type="ECO:0000259" key="6">
    <source>
        <dbReference type="PROSITE" id="PS50926"/>
    </source>
</evidence>
<keyword evidence="2 4" id="KW-0808">Transferase</keyword>
<dbReference type="GO" id="GO:0070475">
    <property type="term" value="P:rRNA base methylation"/>
    <property type="evidence" value="ECO:0007669"/>
    <property type="project" value="TreeGrafter"/>
</dbReference>
<dbReference type="NCBIfam" id="TIGR00479">
    <property type="entry name" value="rumA"/>
    <property type="match status" value="1"/>
</dbReference>
<organism evidence="7 8">
    <name type="scientific">Sulfoacidibacillus ferrooxidans</name>
    <dbReference type="NCBI Taxonomy" id="2005001"/>
    <lineage>
        <taxon>Bacteria</taxon>
        <taxon>Bacillati</taxon>
        <taxon>Bacillota</taxon>
        <taxon>Bacilli</taxon>
        <taxon>Bacillales</taxon>
        <taxon>Alicyclobacillaceae</taxon>
        <taxon>Sulfoacidibacillus</taxon>
    </lineage>
</organism>
<dbReference type="EC" id="2.1.1.189" evidence="7"/>
<dbReference type="InterPro" id="IPR010280">
    <property type="entry name" value="U5_MeTrfase_fam"/>
</dbReference>
<dbReference type="AlphaFoldDB" id="A0A9X1V7B3"/>
<dbReference type="Pfam" id="PF01938">
    <property type="entry name" value="TRAM"/>
    <property type="match status" value="1"/>
</dbReference>
<dbReference type="FunFam" id="3.40.50.150:FF:000009">
    <property type="entry name" value="23S rRNA (Uracil(1939)-C(5))-methyltransferase RlmD"/>
    <property type="match status" value="1"/>
</dbReference>
<dbReference type="Pfam" id="PF05958">
    <property type="entry name" value="tRNA_U5-meth_tr"/>
    <property type="match status" value="1"/>
</dbReference>
<dbReference type="InterPro" id="IPR029063">
    <property type="entry name" value="SAM-dependent_MTases_sf"/>
</dbReference>
<dbReference type="PANTHER" id="PTHR11061">
    <property type="entry name" value="RNA M5U METHYLTRANSFERASE"/>
    <property type="match status" value="1"/>
</dbReference>
<comment type="caution">
    <text evidence="7">The sequence shown here is derived from an EMBL/GenBank/DDBJ whole genome shotgun (WGS) entry which is preliminary data.</text>
</comment>